<evidence type="ECO:0000259" key="9">
    <source>
        <dbReference type="PROSITE" id="PS50011"/>
    </source>
</evidence>
<dbReference type="InterPro" id="IPR000719">
    <property type="entry name" value="Prot_kinase_dom"/>
</dbReference>
<dbReference type="AlphaFoldDB" id="A0A9D5HSD8"/>
<dbReference type="EMBL" id="JAGGNH010000001">
    <property type="protein sequence ID" value="KAJ0987630.1"/>
    <property type="molecule type" value="Genomic_DNA"/>
</dbReference>
<feature type="transmembrane region" description="Helical" evidence="8">
    <location>
        <begin position="256"/>
        <end position="282"/>
    </location>
</feature>
<evidence type="ECO:0000256" key="5">
    <source>
        <dbReference type="ARBA" id="ARBA00022989"/>
    </source>
</evidence>
<dbReference type="InterPro" id="IPR011009">
    <property type="entry name" value="Kinase-like_dom_sf"/>
</dbReference>
<comment type="subcellular location">
    <subcellularLocation>
        <location evidence="7">Endomembrane system</location>
        <topology evidence="7">Single-pass type I membrane protein</topology>
    </subcellularLocation>
</comment>
<evidence type="ECO:0000256" key="3">
    <source>
        <dbReference type="ARBA" id="ARBA00022729"/>
    </source>
</evidence>
<dbReference type="InterPro" id="IPR013210">
    <property type="entry name" value="LRR_N_plant-typ"/>
</dbReference>
<dbReference type="GO" id="GO:0004672">
    <property type="term" value="F:protein kinase activity"/>
    <property type="evidence" value="ECO:0007669"/>
    <property type="project" value="InterPro"/>
</dbReference>
<reference evidence="10" key="1">
    <citation type="submission" date="2021-03" db="EMBL/GenBank/DDBJ databases">
        <authorList>
            <person name="Li Z."/>
            <person name="Yang C."/>
        </authorList>
    </citation>
    <scope>NUCLEOTIDE SEQUENCE</scope>
    <source>
        <strain evidence="10">Dzin_1.0</strain>
        <tissue evidence="10">Leaf</tissue>
    </source>
</reference>
<protein>
    <recommendedName>
        <fullName evidence="9">Protein kinase domain-containing protein</fullName>
    </recommendedName>
</protein>
<keyword evidence="3" id="KW-0732">Signal</keyword>
<evidence type="ECO:0000256" key="2">
    <source>
        <dbReference type="ARBA" id="ARBA00022692"/>
    </source>
</evidence>
<dbReference type="SUPFAM" id="SSF56112">
    <property type="entry name" value="Protein kinase-like (PK-like)"/>
    <property type="match status" value="1"/>
</dbReference>
<dbReference type="Gene3D" id="3.30.200.20">
    <property type="entry name" value="Phosphorylase Kinase, domain 1"/>
    <property type="match status" value="1"/>
</dbReference>
<dbReference type="PANTHER" id="PTHR46084:SF14">
    <property type="entry name" value="PROTEIN KINASE DOMAIN-CONTAINING PROTEIN"/>
    <property type="match status" value="1"/>
</dbReference>
<dbReference type="Gene3D" id="3.80.10.10">
    <property type="entry name" value="Ribonuclease Inhibitor"/>
    <property type="match status" value="1"/>
</dbReference>
<dbReference type="OrthoDB" id="10453212at2759"/>
<dbReference type="FunFam" id="3.30.200.20:FF:000489">
    <property type="entry name" value="Inactive receptor-like serine/threonine-protein kinase"/>
    <property type="match status" value="1"/>
</dbReference>
<dbReference type="InterPro" id="IPR001611">
    <property type="entry name" value="Leu-rich_rpt"/>
</dbReference>
<keyword evidence="5 8" id="KW-1133">Transmembrane helix</keyword>
<gene>
    <name evidence="10" type="ORF">J5N97_005986</name>
</gene>
<evidence type="ECO:0000256" key="4">
    <source>
        <dbReference type="ARBA" id="ARBA00022737"/>
    </source>
</evidence>
<dbReference type="SUPFAM" id="SSF52058">
    <property type="entry name" value="L domain-like"/>
    <property type="match status" value="1"/>
</dbReference>
<dbReference type="FunFam" id="3.80.10.10:FF:000400">
    <property type="entry name" value="Nuclear pore complex protein NUP107"/>
    <property type="match status" value="1"/>
</dbReference>
<name>A0A9D5HSD8_9LILI</name>
<dbReference type="PANTHER" id="PTHR46084">
    <property type="entry name" value="PROTEIN MALE DISCOVERER 2"/>
    <property type="match status" value="1"/>
</dbReference>
<dbReference type="GO" id="GO:0012505">
    <property type="term" value="C:endomembrane system"/>
    <property type="evidence" value="ECO:0007669"/>
    <property type="project" value="UniProtKB-SubCell"/>
</dbReference>
<proteinExistence type="predicted"/>
<keyword evidence="1" id="KW-0433">Leucine-rich repeat</keyword>
<keyword evidence="2 8" id="KW-0812">Transmembrane</keyword>
<keyword evidence="6 8" id="KW-0472">Membrane</keyword>
<comment type="caution">
    <text evidence="10">The sequence shown here is derived from an EMBL/GenBank/DDBJ whole genome shotgun (WGS) entry which is preliminary data.</text>
</comment>
<evidence type="ECO:0000256" key="1">
    <source>
        <dbReference type="ARBA" id="ARBA00022614"/>
    </source>
</evidence>
<dbReference type="GO" id="GO:0005524">
    <property type="term" value="F:ATP binding"/>
    <property type="evidence" value="ECO:0007669"/>
    <property type="project" value="InterPro"/>
</dbReference>
<feature type="domain" description="Protein kinase" evidence="9">
    <location>
        <begin position="322"/>
        <end position="585"/>
    </location>
</feature>
<dbReference type="Pfam" id="PF08263">
    <property type="entry name" value="LRRNT_2"/>
    <property type="match status" value="1"/>
</dbReference>
<reference evidence="10" key="2">
    <citation type="journal article" date="2022" name="Hortic Res">
        <title>The genome of Dioscorea zingiberensis sheds light on the biosynthesis, origin and evolution of the medicinally important diosgenin saponins.</title>
        <authorList>
            <person name="Li Y."/>
            <person name="Tan C."/>
            <person name="Li Z."/>
            <person name="Guo J."/>
            <person name="Li S."/>
            <person name="Chen X."/>
            <person name="Wang C."/>
            <person name="Dai X."/>
            <person name="Yang H."/>
            <person name="Song W."/>
            <person name="Hou L."/>
            <person name="Xu J."/>
            <person name="Tong Z."/>
            <person name="Xu A."/>
            <person name="Yuan X."/>
            <person name="Wang W."/>
            <person name="Yang Q."/>
            <person name="Chen L."/>
            <person name="Sun Z."/>
            <person name="Wang K."/>
            <person name="Pan B."/>
            <person name="Chen J."/>
            <person name="Bao Y."/>
            <person name="Liu F."/>
            <person name="Qi X."/>
            <person name="Gang D.R."/>
            <person name="Wen J."/>
            <person name="Li J."/>
        </authorList>
    </citation>
    <scope>NUCLEOTIDE SEQUENCE</scope>
    <source>
        <strain evidence="10">Dzin_1.0</strain>
    </source>
</reference>
<evidence type="ECO:0000256" key="6">
    <source>
        <dbReference type="ARBA" id="ARBA00023136"/>
    </source>
</evidence>
<evidence type="ECO:0000256" key="8">
    <source>
        <dbReference type="SAM" id="Phobius"/>
    </source>
</evidence>
<evidence type="ECO:0000256" key="7">
    <source>
        <dbReference type="ARBA" id="ARBA00046288"/>
    </source>
</evidence>
<organism evidence="10 11">
    <name type="scientific">Dioscorea zingiberensis</name>
    <dbReference type="NCBI Taxonomy" id="325984"/>
    <lineage>
        <taxon>Eukaryota</taxon>
        <taxon>Viridiplantae</taxon>
        <taxon>Streptophyta</taxon>
        <taxon>Embryophyta</taxon>
        <taxon>Tracheophyta</taxon>
        <taxon>Spermatophyta</taxon>
        <taxon>Magnoliopsida</taxon>
        <taxon>Liliopsida</taxon>
        <taxon>Dioscoreales</taxon>
        <taxon>Dioscoreaceae</taxon>
        <taxon>Dioscorea</taxon>
    </lineage>
</organism>
<dbReference type="PROSITE" id="PS50011">
    <property type="entry name" value="PROTEIN_KINASE_DOM"/>
    <property type="match status" value="1"/>
</dbReference>
<keyword evidence="4" id="KW-0677">Repeat</keyword>
<dbReference type="InterPro" id="IPR032675">
    <property type="entry name" value="LRR_dom_sf"/>
</dbReference>
<evidence type="ECO:0000313" key="10">
    <source>
        <dbReference type="EMBL" id="KAJ0987630.1"/>
    </source>
</evidence>
<evidence type="ECO:0000313" key="11">
    <source>
        <dbReference type="Proteomes" id="UP001085076"/>
    </source>
</evidence>
<sequence>MDLGAAVNVNEEGMALLKFKERVKVDPYGALLKWNEDDINPCSWFGIACSYDGKVEALELRNLHLKGTLGPELGKLINMKYIMLQNNSFSGVVPREIGNLNKLKVLNLGFNNLSEPLPLELNSISTLEILILRGNKFITNISPRYHKLSSLLGLQLDGDRSNSKFRHLIKSIRNRTLQRVIHVTEEHKGKDHQKEKIHVNVPRTFPLHQLLISPRVIHVTEEHKGNDLHKETIQVKVPSPMKPSSAAAISKPQHNYLWIIIVSVAGGVLFVVAISVFCGFYCRKNKDASVRPLAMGLSAQLQKPFITDARSFKLLELEKACEDFSNIIGSSSGCTLYKGTLPSGVEIAVMTHTTISTKDWLRKHETQFREEVSTLSRVNHKNFVNLLGFCEERQPFSRMMVFEYAPNGTLHEHLHGKEAEHLDWASRMRIAMGIAYCLEHMVYKLDPPVFLSNLGSSSVYLTNDLAAKVSDLEYWNSTKESTSTSGNSGSSNAQSTLGASLVLKFGILLLEIISGKLSFQEDDGLLVLWASSFLTGKRLLEGIVDPTIEPPCMEVLRSLCKVIHSCIRREPWKRPTMAEIAHKLREITKISPSEAAPSHSPLVLQALDHFY</sequence>
<dbReference type="Pfam" id="PF00560">
    <property type="entry name" value="LRR_1"/>
    <property type="match status" value="1"/>
</dbReference>
<dbReference type="Pfam" id="PF07714">
    <property type="entry name" value="PK_Tyr_Ser-Thr"/>
    <property type="match status" value="1"/>
</dbReference>
<dbReference type="InterPro" id="IPR001245">
    <property type="entry name" value="Ser-Thr/Tyr_kinase_cat_dom"/>
</dbReference>
<accession>A0A9D5HSD8</accession>
<dbReference type="Proteomes" id="UP001085076">
    <property type="component" value="Miscellaneous, Linkage group lg01"/>
</dbReference>
<keyword evidence="11" id="KW-1185">Reference proteome</keyword>
<dbReference type="Gene3D" id="1.10.510.10">
    <property type="entry name" value="Transferase(Phosphotransferase) domain 1"/>
    <property type="match status" value="1"/>
</dbReference>